<reference evidence="1" key="1">
    <citation type="journal article" date="2020" name="New Phytol.">
        <title>Comparative genomics reveals dynamic genome evolution in host specialist ectomycorrhizal fungi.</title>
        <authorList>
            <person name="Lofgren L.A."/>
            <person name="Nguyen N.H."/>
            <person name="Vilgalys R."/>
            <person name="Ruytinx J."/>
            <person name="Liao H.L."/>
            <person name="Branco S."/>
            <person name="Kuo A."/>
            <person name="LaButti K."/>
            <person name="Lipzen A."/>
            <person name="Andreopoulos W."/>
            <person name="Pangilinan J."/>
            <person name="Riley R."/>
            <person name="Hundley H."/>
            <person name="Na H."/>
            <person name="Barry K."/>
            <person name="Grigoriev I.V."/>
            <person name="Stajich J.E."/>
            <person name="Kennedy P.G."/>
        </authorList>
    </citation>
    <scope>NUCLEOTIDE SEQUENCE</scope>
    <source>
        <strain evidence="1">FC423</strain>
    </source>
</reference>
<protein>
    <submittedName>
        <fullName evidence="1">Uncharacterized protein</fullName>
    </submittedName>
</protein>
<dbReference type="EMBL" id="JABBWM010000054">
    <property type="protein sequence ID" value="KAG2100455.1"/>
    <property type="molecule type" value="Genomic_DNA"/>
</dbReference>
<comment type="caution">
    <text evidence="1">The sequence shown here is derived from an EMBL/GenBank/DDBJ whole genome shotgun (WGS) entry which is preliminary data.</text>
</comment>
<feature type="non-terminal residue" evidence="1">
    <location>
        <position position="1"/>
    </location>
</feature>
<organism evidence="1 2">
    <name type="scientific">Suillus discolor</name>
    <dbReference type="NCBI Taxonomy" id="1912936"/>
    <lineage>
        <taxon>Eukaryota</taxon>
        <taxon>Fungi</taxon>
        <taxon>Dikarya</taxon>
        <taxon>Basidiomycota</taxon>
        <taxon>Agaricomycotina</taxon>
        <taxon>Agaricomycetes</taxon>
        <taxon>Agaricomycetidae</taxon>
        <taxon>Boletales</taxon>
        <taxon>Suillineae</taxon>
        <taxon>Suillaceae</taxon>
        <taxon>Suillus</taxon>
    </lineage>
</organism>
<proteinExistence type="predicted"/>
<sequence>HCRNLPHHTYRIQRSLTFPTTTLIIHKTIDLAVLLIELINYAPLGHAFERLNLEDVLGVLRHGCGSGRGSNSRPLTLQ</sequence>
<dbReference type="Proteomes" id="UP000823399">
    <property type="component" value="Unassembled WGS sequence"/>
</dbReference>
<gene>
    <name evidence="1" type="ORF">F5147DRAFT_640244</name>
</gene>
<evidence type="ECO:0000313" key="1">
    <source>
        <dbReference type="EMBL" id="KAG2100455.1"/>
    </source>
</evidence>
<dbReference type="GeneID" id="64695282"/>
<dbReference type="OrthoDB" id="10349665at2759"/>
<name>A0A9P7F1G5_9AGAM</name>
<dbReference type="RefSeq" id="XP_041289560.1">
    <property type="nucleotide sequence ID" value="XM_041433023.1"/>
</dbReference>
<dbReference type="AlphaFoldDB" id="A0A9P7F1G5"/>
<keyword evidence="2" id="KW-1185">Reference proteome</keyword>
<accession>A0A9P7F1G5</accession>
<evidence type="ECO:0000313" key="2">
    <source>
        <dbReference type="Proteomes" id="UP000823399"/>
    </source>
</evidence>